<feature type="domain" description="DUF2428" evidence="4">
    <location>
        <begin position="391"/>
        <end position="463"/>
    </location>
</feature>
<feature type="domain" description="DUF2428" evidence="4">
    <location>
        <begin position="56"/>
        <end position="301"/>
    </location>
</feature>
<feature type="domain" description="tRNA (32-2'-O)-methyltransferase regulator THADA-like C-terminal TPR repeats region" evidence="5">
    <location>
        <begin position="304"/>
        <end position="390"/>
    </location>
</feature>
<feature type="domain" description="tRNA (32-2'-O)-methyltransferase regulator THADA-like C-terminal TPR repeats region" evidence="5">
    <location>
        <begin position="466"/>
        <end position="615"/>
    </location>
</feature>
<keyword evidence="2" id="KW-0819">tRNA processing</keyword>
<gene>
    <name evidence="6" type="ORF">QE152_g21748</name>
</gene>
<evidence type="ECO:0000256" key="2">
    <source>
        <dbReference type="ARBA" id="ARBA00022694"/>
    </source>
</evidence>
<dbReference type="InterPro" id="IPR019442">
    <property type="entry name" value="THADA/TRM732_DUF2428"/>
</dbReference>
<dbReference type="Proteomes" id="UP001458880">
    <property type="component" value="Unassembled WGS sequence"/>
</dbReference>
<sequence>MLAISLFIQLIEAGVKLARQNLLEAIRTSPVYGYILCVRHLMHKASFGVTDQWQYLLSKLVSTCRTVSEIVSPIVNNLSPEGYMPVYDGFINEDLREVVTSQMVLVYAWRTTKEVSLLLGELALSVSTADYKMDKPFLSNYIMPISEHFLTLFFETKHRGAYEQAYVGFCKFCEKLWKLSHEDLKSLPKLWLNGILDVLKRENKNAFYKLCPTRRSAGLPFMIQAILITEPKTLGNENFHLCMRTLLDIAVDVSEENIRSRIHSMNILRSLYRNNNLAELVTQYIAQGVIIALSAFNHDKWGIRNSATLLFATLIIRIFGVQRNRDVEELSLRNRLSARVFFMRYPKLSNFLLEQIIKTNDNSQDTAALHSVLLILERLYPCTTEEENQVTEPKTLGNENFHLCMRTLLDIAVDVSEENIRSRIHSMNILRSLYRNNNLAELVTQYIAQGVIIALSAFNHDKWGIRNSATLLFATLIIRIFGVQRNRDVEELSLRNRLSARVFFMRYPKLSNFLLEQIIKTNDNSQDTAALHSVLLILERLYPCTTEEENQLDKYTLHVAKCLSNSIYGIRRLAAQSSTALIPSLEVVTYIKKILIILSDVTHTENYCQGLIMQLICLLRCVVKGHSPLNVPDLIEPTFWIPISVGRYISHYTAALYFDMLVALTTVFSQQCQGTLVFDKLLKILAWQSIKDTVVEEELFSEKYRVCHFNLHLHIMSNLYHRDNYFKSQYVKKVIMSGLRSIYQEINQYCLNIINYLYLDRPKYMKHSLYITEQLEISDREYKVVKSFDLTVKEYLMEVIHMKKKLFPILYELLAKSKESCLSVLLMLQHYPCILIDIKPHKQDVLDFFIKWCYNEDDELFCASVSVISTFLYNLSNDDIKQINGNALIKTIIEASSPRSTLYQRIGAAQFLVANKRLLYLKDSFVDVDALQHLWNAVIVLLEDEDQMVRNTISHLASTDFRKPISMLNLKWFTTIAEKAREELLNFCVTALPRKVAILLLLSWALRQNFNEEKETIEVFDKGETNTFAEEVQLAKLATSHLKELLWKLDQDLHYNDNSISIEEHALLVANVIYNSLHQVATSSSNINLKFSLRVIENIVIFLETCPINNQNFTEELGKVISNELNKLNSKDHDENYKRLKFVFSAIFTLESI</sequence>
<dbReference type="InterPro" id="IPR051954">
    <property type="entry name" value="tRNA_methyltransferase_THADA"/>
</dbReference>
<dbReference type="PANTHER" id="PTHR14387">
    <property type="entry name" value="THADA/DEATH RECEPTOR INTERACTING PROTEIN"/>
    <property type="match status" value="1"/>
</dbReference>
<protein>
    <recommendedName>
        <fullName evidence="3">tRNA (32-2'-O)-methyltransferase regulator THADA</fullName>
    </recommendedName>
</protein>
<dbReference type="InterPro" id="IPR016024">
    <property type="entry name" value="ARM-type_fold"/>
</dbReference>
<dbReference type="GO" id="GO:0030488">
    <property type="term" value="P:tRNA methylation"/>
    <property type="evidence" value="ECO:0007669"/>
    <property type="project" value="TreeGrafter"/>
</dbReference>
<dbReference type="AlphaFoldDB" id="A0AAW1KN39"/>
<name>A0AAW1KN39_POPJA</name>
<evidence type="ECO:0000259" key="4">
    <source>
        <dbReference type="Pfam" id="PF10350"/>
    </source>
</evidence>
<evidence type="ECO:0000259" key="5">
    <source>
        <dbReference type="Pfam" id="PF25151"/>
    </source>
</evidence>
<comment type="caution">
    <text evidence="6">The sequence shown here is derived from an EMBL/GenBank/DDBJ whole genome shotgun (WGS) entry which is preliminary data.</text>
</comment>
<dbReference type="GO" id="GO:0005829">
    <property type="term" value="C:cytosol"/>
    <property type="evidence" value="ECO:0007669"/>
    <property type="project" value="TreeGrafter"/>
</dbReference>
<evidence type="ECO:0000313" key="7">
    <source>
        <dbReference type="Proteomes" id="UP001458880"/>
    </source>
</evidence>
<dbReference type="PANTHER" id="PTHR14387:SF7">
    <property type="entry name" value="THYROID ADENOMA-ASSOCIATED PROTEIN"/>
    <property type="match status" value="1"/>
</dbReference>
<evidence type="ECO:0000256" key="3">
    <source>
        <dbReference type="ARBA" id="ARBA00035698"/>
    </source>
</evidence>
<evidence type="ECO:0000313" key="6">
    <source>
        <dbReference type="EMBL" id="KAK9721027.1"/>
    </source>
</evidence>
<proteinExistence type="inferred from homology"/>
<organism evidence="6 7">
    <name type="scientific">Popillia japonica</name>
    <name type="common">Japanese beetle</name>
    <dbReference type="NCBI Taxonomy" id="7064"/>
    <lineage>
        <taxon>Eukaryota</taxon>
        <taxon>Metazoa</taxon>
        <taxon>Ecdysozoa</taxon>
        <taxon>Arthropoda</taxon>
        <taxon>Hexapoda</taxon>
        <taxon>Insecta</taxon>
        <taxon>Pterygota</taxon>
        <taxon>Neoptera</taxon>
        <taxon>Endopterygota</taxon>
        <taxon>Coleoptera</taxon>
        <taxon>Polyphaga</taxon>
        <taxon>Scarabaeiformia</taxon>
        <taxon>Scarabaeidae</taxon>
        <taxon>Rutelinae</taxon>
        <taxon>Popillia</taxon>
    </lineage>
</organism>
<dbReference type="Pfam" id="PF10350">
    <property type="entry name" value="DUF2428"/>
    <property type="match status" value="2"/>
</dbReference>
<comment type="similarity">
    <text evidence="1">Belongs to the THADA family.</text>
</comment>
<dbReference type="InterPro" id="IPR056842">
    <property type="entry name" value="THADA-like_TPR_C"/>
</dbReference>
<evidence type="ECO:0000256" key="1">
    <source>
        <dbReference type="ARBA" id="ARBA00010409"/>
    </source>
</evidence>
<accession>A0AAW1KN39</accession>
<dbReference type="EMBL" id="JASPKY010000204">
    <property type="protein sequence ID" value="KAK9721027.1"/>
    <property type="molecule type" value="Genomic_DNA"/>
</dbReference>
<dbReference type="Pfam" id="PF25151">
    <property type="entry name" value="TPR_Trm732_C"/>
    <property type="match status" value="2"/>
</dbReference>
<dbReference type="SUPFAM" id="SSF48371">
    <property type="entry name" value="ARM repeat"/>
    <property type="match status" value="1"/>
</dbReference>
<keyword evidence="7" id="KW-1185">Reference proteome</keyword>
<reference evidence="6 7" key="1">
    <citation type="journal article" date="2024" name="BMC Genomics">
        <title>De novo assembly and annotation of Popillia japonica's genome with initial clues to its potential as an invasive pest.</title>
        <authorList>
            <person name="Cucini C."/>
            <person name="Boschi S."/>
            <person name="Funari R."/>
            <person name="Cardaioli E."/>
            <person name="Iannotti N."/>
            <person name="Marturano G."/>
            <person name="Paoli F."/>
            <person name="Bruttini M."/>
            <person name="Carapelli A."/>
            <person name="Frati F."/>
            <person name="Nardi F."/>
        </authorList>
    </citation>
    <scope>NUCLEOTIDE SEQUENCE [LARGE SCALE GENOMIC DNA]</scope>
    <source>
        <strain evidence="6">DMR45628</strain>
    </source>
</reference>